<keyword evidence="5" id="KW-1185">Reference proteome</keyword>
<evidence type="ECO:0000256" key="2">
    <source>
        <dbReference type="ARBA" id="ARBA00023221"/>
    </source>
</evidence>
<proteinExistence type="inferred from homology"/>
<dbReference type="EMBL" id="JBBMFS010000001">
    <property type="protein sequence ID" value="MEQ2553429.1"/>
    <property type="molecule type" value="Genomic_DNA"/>
</dbReference>
<dbReference type="GO" id="GO:0016491">
    <property type="term" value="F:oxidoreductase activity"/>
    <property type="evidence" value="ECO:0007669"/>
    <property type="project" value="UniProtKB-KW"/>
</dbReference>
<dbReference type="PRINTS" id="PR00080">
    <property type="entry name" value="SDRFAMILY"/>
</dbReference>
<dbReference type="EC" id="1.-.-.-" evidence="4"/>
<gene>
    <name evidence="4" type="ORF">WMO37_00150</name>
</gene>
<keyword evidence="4" id="KW-0560">Oxidoreductase</keyword>
<dbReference type="Gene3D" id="3.40.50.720">
    <property type="entry name" value="NAD(P)-binding Rossmann-like Domain"/>
    <property type="match status" value="1"/>
</dbReference>
<name>A0ABV1H147_9FIRM</name>
<sequence>MGRIEQNTDMANVADTAVVTGSSSGIGLALSRMLVKNGYEVFGFGRNFERAEAQEFCKEQPEKFHAVVCDITDTQALCAHIKEIDKNYRVTVLVNNAGVGYYGLHEELNPKKIQKMVRTNLEAPMILTQQLLRTLKKNRGTVLNISSVTAAQSNPHGCAYGATKAGLSGFAKSLFDEVRKYGVRVITIQPDMAKTDLYRNADFCEGEEEASYLLPEEVAEAAAFALAQREGLVVTEITVKPQFHRIRRK</sequence>
<dbReference type="InterPro" id="IPR002347">
    <property type="entry name" value="SDR_fam"/>
</dbReference>
<evidence type="ECO:0000256" key="1">
    <source>
        <dbReference type="ARBA" id="ARBA00006484"/>
    </source>
</evidence>
<comment type="caution">
    <text evidence="4">The sequence shown here is derived from an EMBL/GenBank/DDBJ whole genome shotgun (WGS) entry which is preliminary data.</text>
</comment>
<comment type="similarity">
    <text evidence="1 3">Belongs to the short-chain dehydrogenases/reductases (SDR) family.</text>
</comment>
<accession>A0ABV1H147</accession>
<keyword evidence="2" id="KW-0443">Lipid metabolism</keyword>
<evidence type="ECO:0000256" key="3">
    <source>
        <dbReference type="RuleBase" id="RU000363"/>
    </source>
</evidence>
<evidence type="ECO:0000313" key="5">
    <source>
        <dbReference type="Proteomes" id="UP001546774"/>
    </source>
</evidence>
<dbReference type="PANTHER" id="PTHR42879">
    <property type="entry name" value="3-OXOACYL-(ACYL-CARRIER-PROTEIN) REDUCTASE"/>
    <property type="match status" value="1"/>
</dbReference>
<dbReference type="SUPFAM" id="SSF51735">
    <property type="entry name" value="NAD(P)-binding Rossmann-fold domains"/>
    <property type="match status" value="1"/>
</dbReference>
<protein>
    <submittedName>
        <fullName evidence="4">SDR family oxidoreductase</fullName>
        <ecNumber evidence="4">1.-.-.-</ecNumber>
    </submittedName>
</protein>
<dbReference type="CDD" id="cd05233">
    <property type="entry name" value="SDR_c"/>
    <property type="match status" value="1"/>
</dbReference>
<dbReference type="InterPro" id="IPR050259">
    <property type="entry name" value="SDR"/>
</dbReference>
<keyword evidence="2" id="KW-0753">Steroid metabolism</keyword>
<dbReference type="Pfam" id="PF00106">
    <property type="entry name" value="adh_short"/>
    <property type="match status" value="1"/>
</dbReference>
<reference evidence="4" key="1">
    <citation type="submission" date="2024-03" db="EMBL/GenBank/DDBJ databases">
        <title>Human intestinal bacterial collection.</title>
        <authorList>
            <person name="Pauvert C."/>
            <person name="Hitch T.C.A."/>
            <person name="Clavel T."/>
        </authorList>
    </citation>
    <scope>NUCLEOTIDE SEQUENCE [LARGE SCALE GENOMIC DNA]</scope>
    <source>
        <strain evidence="4">CLA-AA-H89B</strain>
    </source>
</reference>
<dbReference type="PRINTS" id="PR00081">
    <property type="entry name" value="GDHRDH"/>
</dbReference>
<organism evidence="4 5">
    <name type="scientific">Lachnospira intestinalis</name>
    <dbReference type="NCBI Taxonomy" id="3133158"/>
    <lineage>
        <taxon>Bacteria</taxon>
        <taxon>Bacillati</taxon>
        <taxon>Bacillota</taxon>
        <taxon>Clostridia</taxon>
        <taxon>Lachnospirales</taxon>
        <taxon>Lachnospiraceae</taxon>
        <taxon>Lachnospira</taxon>
    </lineage>
</organism>
<dbReference type="InterPro" id="IPR036291">
    <property type="entry name" value="NAD(P)-bd_dom_sf"/>
</dbReference>
<evidence type="ECO:0000313" key="4">
    <source>
        <dbReference type="EMBL" id="MEQ2553429.1"/>
    </source>
</evidence>
<dbReference type="PANTHER" id="PTHR42879:SF2">
    <property type="entry name" value="3-OXOACYL-[ACYL-CARRIER-PROTEIN] REDUCTASE FABG"/>
    <property type="match status" value="1"/>
</dbReference>
<dbReference type="Proteomes" id="UP001546774">
    <property type="component" value="Unassembled WGS sequence"/>
</dbReference>